<evidence type="ECO:0000256" key="1">
    <source>
        <dbReference type="ARBA" id="ARBA00007362"/>
    </source>
</evidence>
<dbReference type="SUPFAM" id="SSF103481">
    <property type="entry name" value="Multidrug resistance efflux transporter EmrE"/>
    <property type="match status" value="2"/>
</dbReference>
<feature type="transmembrane region" description="Helical" evidence="2">
    <location>
        <begin position="149"/>
        <end position="167"/>
    </location>
</feature>
<organism evidence="4 5">
    <name type="scientific">Maledivibacter halophilus</name>
    <dbReference type="NCBI Taxonomy" id="36842"/>
    <lineage>
        <taxon>Bacteria</taxon>
        <taxon>Bacillati</taxon>
        <taxon>Bacillota</taxon>
        <taxon>Clostridia</taxon>
        <taxon>Peptostreptococcales</taxon>
        <taxon>Caminicellaceae</taxon>
        <taxon>Maledivibacter</taxon>
    </lineage>
</organism>
<dbReference type="InterPro" id="IPR000620">
    <property type="entry name" value="EamA_dom"/>
</dbReference>
<dbReference type="InterPro" id="IPR037185">
    <property type="entry name" value="EmrE-like"/>
</dbReference>
<name>A0A1T5IA21_9FIRM</name>
<dbReference type="AlphaFoldDB" id="A0A1T5IA21"/>
<dbReference type="PROSITE" id="PS51257">
    <property type="entry name" value="PROKAR_LIPOPROTEIN"/>
    <property type="match status" value="1"/>
</dbReference>
<dbReference type="Proteomes" id="UP000190285">
    <property type="component" value="Unassembled WGS sequence"/>
</dbReference>
<comment type="similarity">
    <text evidence="1">Belongs to the EamA transporter family.</text>
</comment>
<feature type="transmembrane region" description="Helical" evidence="2">
    <location>
        <begin position="243"/>
        <end position="261"/>
    </location>
</feature>
<protein>
    <submittedName>
        <fullName evidence="4">EamA domain-containing membrane protein RarD</fullName>
    </submittedName>
</protein>
<dbReference type="RefSeq" id="WP_170917211.1">
    <property type="nucleotide sequence ID" value="NZ_FUZT01000001.1"/>
</dbReference>
<keyword evidence="5" id="KW-1185">Reference proteome</keyword>
<feature type="transmembrane region" description="Helical" evidence="2">
    <location>
        <begin position="125"/>
        <end position="143"/>
    </location>
</feature>
<dbReference type="PANTHER" id="PTHR22911">
    <property type="entry name" value="ACYL-MALONYL CONDENSING ENZYME-RELATED"/>
    <property type="match status" value="1"/>
</dbReference>
<keyword evidence="2" id="KW-0812">Transmembrane</keyword>
<dbReference type="GO" id="GO:0016020">
    <property type="term" value="C:membrane"/>
    <property type="evidence" value="ECO:0007669"/>
    <property type="project" value="InterPro"/>
</dbReference>
<feature type="domain" description="EamA" evidence="3">
    <location>
        <begin position="151"/>
        <end position="285"/>
    </location>
</feature>
<dbReference type="Pfam" id="PF00892">
    <property type="entry name" value="EamA"/>
    <property type="match status" value="2"/>
</dbReference>
<feature type="transmembrane region" description="Helical" evidence="2">
    <location>
        <begin position="212"/>
        <end position="231"/>
    </location>
</feature>
<gene>
    <name evidence="4" type="ORF">SAMN02194393_00091</name>
</gene>
<accession>A0A1T5IA21</accession>
<feature type="transmembrane region" description="Helical" evidence="2">
    <location>
        <begin position="7"/>
        <end position="29"/>
    </location>
</feature>
<sequence>MNRFKGIILIILASASFGCIPLFAKIAYANGFNPYTFILFRSVFAVIEIFIFLKLKNIIYKVEKEQYYTLFKASFFGYALMMLLLFISYNYLATGLATTLHFIYPVVVMIGSTLIFKEKVDWKKIIALIISITGIYFLIGFGSLNSINFVGIILALVSGLLYPYYVFKVAYGNIKDLNSFVITFYISLFNAITLLFGSIITGNFDLEFNYKGLLSTVLVALICNMMGMVAFQAGLKIISPTTATILSTFEPITSLIIGVIVLREPLFWHHGVGSILIMISVIVVAFAEKKNLIGADDTNNIINS</sequence>
<dbReference type="PANTHER" id="PTHR22911:SF137">
    <property type="entry name" value="SOLUTE CARRIER FAMILY 35 MEMBER G2-RELATED"/>
    <property type="match status" value="1"/>
</dbReference>
<feature type="transmembrane region" description="Helical" evidence="2">
    <location>
        <begin position="267"/>
        <end position="287"/>
    </location>
</feature>
<feature type="domain" description="EamA" evidence="3">
    <location>
        <begin position="5"/>
        <end position="139"/>
    </location>
</feature>
<evidence type="ECO:0000313" key="4">
    <source>
        <dbReference type="EMBL" id="SKC35878.1"/>
    </source>
</evidence>
<evidence type="ECO:0000313" key="5">
    <source>
        <dbReference type="Proteomes" id="UP000190285"/>
    </source>
</evidence>
<dbReference type="STRING" id="36842.SAMN02194393_00091"/>
<keyword evidence="2" id="KW-1133">Transmembrane helix</keyword>
<feature type="transmembrane region" description="Helical" evidence="2">
    <location>
        <begin position="35"/>
        <end position="55"/>
    </location>
</feature>
<keyword evidence="2" id="KW-0472">Membrane</keyword>
<dbReference type="Gene3D" id="1.10.3730.20">
    <property type="match status" value="1"/>
</dbReference>
<feature type="transmembrane region" description="Helical" evidence="2">
    <location>
        <begin position="179"/>
        <end position="200"/>
    </location>
</feature>
<dbReference type="EMBL" id="FUZT01000001">
    <property type="protein sequence ID" value="SKC35878.1"/>
    <property type="molecule type" value="Genomic_DNA"/>
</dbReference>
<feature type="transmembrane region" description="Helical" evidence="2">
    <location>
        <begin position="95"/>
        <end position="116"/>
    </location>
</feature>
<reference evidence="4 5" key="1">
    <citation type="submission" date="2017-02" db="EMBL/GenBank/DDBJ databases">
        <authorList>
            <person name="Peterson S.W."/>
        </authorList>
    </citation>
    <scope>NUCLEOTIDE SEQUENCE [LARGE SCALE GENOMIC DNA]</scope>
    <source>
        <strain evidence="4 5">M1</strain>
    </source>
</reference>
<evidence type="ECO:0000256" key="2">
    <source>
        <dbReference type="SAM" id="Phobius"/>
    </source>
</evidence>
<feature type="transmembrane region" description="Helical" evidence="2">
    <location>
        <begin position="67"/>
        <end position="89"/>
    </location>
</feature>
<proteinExistence type="inferred from homology"/>
<evidence type="ECO:0000259" key="3">
    <source>
        <dbReference type="Pfam" id="PF00892"/>
    </source>
</evidence>